<keyword evidence="14 20" id="KW-1133">Transmembrane helix</keyword>
<comment type="function">
    <text evidence="1">Component of the ubiquinol-cytochrome c reductase complex (complex III or cytochrome b-c1 complex), which is a respiratory chain that generates an electrochemical potential coupled to ATP synthesis.</text>
</comment>
<dbReference type="Pfam" id="PF10399">
    <property type="entry name" value="UCR_Fe-S_N"/>
    <property type="match status" value="1"/>
</dbReference>
<evidence type="ECO:0000313" key="24">
    <source>
        <dbReference type="EMBL" id="PRY98407.1"/>
    </source>
</evidence>
<evidence type="ECO:0000256" key="5">
    <source>
        <dbReference type="ARBA" id="ARBA00012951"/>
    </source>
</evidence>
<keyword evidence="17 20" id="KW-0472">Membrane</keyword>
<evidence type="ECO:0000256" key="10">
    <source>
        <dbReference type="ARBA" id="ARBA00022714"/>
    </source>
</evidence>
<keyword evidence="10" id="KW-0001">2Fe-2S</keyword>
<dbReference type="PROSITE" id="PS51296">
    <property type="entry name" value="RIESKE"/>
    <property type="match status" value="1"/>
</dbReference>
<feature type="region of interest" description="Disordered" evidence="22">
    <location>
        <begin position="1"/>
        <end position="23"/>
    </location>
</feature>
<evidence type="ECO:0000256" key="12">
    <source>
        <dbReference type="ARBA" id="ARBA00022967"/>
    </source>
</evidence>
<organism evidence="24 25">
    <name type="scientific">Jezberella montanilacus</name>
    <dbReference type="NCBI Taxonomy" id="323426"/>
    <lineage>
        <taxon>Bacteria</taxon>
        <taxon>Pseudomonadati</taxon>
        <taxon>Pseudomonadota</taxon>
        <taxon>Betaproteobacteria</taxon>
        <taxon>Burkholderiales</taxon>
        <taxon>Alcaligenaceae</taxon>
        <taxon>Jezberella</taxon>
    </lineage>
</organism>
<dbReference type="Pfam" id="PF00355">
    <property type="entry name" value="Rieske"/>
    <property type="match status" value="1"/>
</dbReference>
<evidence type="ECO:0000256" key="17">
    <source>
        <dbReference type="ARBA" id="ARBA00023136"/>
    </source>
</evidence>
<evidence type="ECO:0000256" key="22">
    <source>
        <dbReference type="SAM" id="MobiDB-lite"/>
    </source>
</evidence>
<dbReference type="InterPro" id="IPR006317">
    <property type="entry name" value="Ubiquinol_cyt_c_Rdtase_Fe-S-su"/>
</dbReference>
<keyword evidence="8" id="KW-1003">Cell membrane</keyword>
<keyword evidence="9 20" id="KW-0812">Transmembrane</keyword>
<keyword evidence="16" id="KW-0411">Iron-sulfur</keyword>
<dbReference type="AlphaFoldDB" id="A0A2T0XHM5"/>
<evidence type="ECO:0000256" key="14">
    <source>
        <dbReference type="ARBA" id="ARBA00022989"/>
    </source>
</evidence>
<dbReference type="PANTHER" id="PTHR10134">
    <property type="entry name" value="CYTOCHROME B-C1 COMPLEX SUBUNIT RIESKE, MITOCHONDRIAL"/>
    <property type="match status" value="1"/>
</dbReference>
<dbReference type="EMBL" id="PVTV01000012">
    <property type="protein sequence ID" value="PRY98407.1"/>
    <property type="molecule type" value="Genomic_DNA"/>
</dbReference>
<evidence type="ECO:0000256" key="1">
    <source>
        <dbReference type="ARBA" id="ARBA00002444"/>
    </source>
</evidence>
<dbReference type="PROSITE" id="PS51318">
    <property type="entry name" value="TAT"/>
    <property type="match status" value="1"/>
</dbReference>
<dbReference type="GO" id="GO:0046872">
    <property type="term" value="F:metal ion binding"/>
    <property type="evidence" value="ECO:0007669"/>
    <property type="project" value="UniProtKB-KW"/>
</dbReference>
<dbReference type="NCBIfam" id="TIGR01416">
    <property type="entry name" value="Rieske_proteo"/>
    <property type="match status" value="1"/>
</dbReference>
<evidence type="ECO:0000256" key="18">
    <source>
        <dbReference type="ARBA" id="ARBA00023157"/>
    </source>
</evidence>
<evidence type="ECO:0000256" key="9">
    <source>
        <dbReference type="ARBA" id="ARBA00022692"/>
    </source>
</evidence>
<dbReference type="OrthoDB" id="9767869at2"/>
<gene>
    <name evidence="24" type="ORF">BCM14_1234</name>
</gene>
<keyword evidence="12" id="KW-1278">Translocase</keyword>
<dbReference type="InterPro" id="IPR006311">
    <property type="entry name" value="TAT_signal"/>
</dbReference>
<comment type="miscellaneous">
    <text evidence="20">The Rieske protein is a high potential 2Fe-2S protein.</text>
</comment>
<sequence>MSQDSAMQDDEGSVPPNLPSDPSRRFWIGATCAAGGVAGAGMAVPFVSTFQPSERARAAGAPVEVDISTLQPGEMRTVEWRGKPVWLIRRTKEQLDSLKVTNNEVADPASNRPGYTPKYAQNQWRSRKEELFVAVGICTHLGCSPSPYFKPGAQPSLPDNWEGGFLCPCHGSTFDLAGRVFKNKPAPDNLEVPPYQYLSDTKIIIGVDEDNKA</sequence>
<dbReference type="Gene3D" id="2.102.10.10">
    <property type="entry name" value="Rieske [2Fe-2S] iron-sulphur domain"/>
    <property type="match status" value="1"/>
</dbReference>
<evidence type="ECO:0000256" key="8">
    <source>
        <dbReference type="ARBA" id="ARBA00022475"/>
    </source>
</evidence>
<protein>
    <recommendedName>
        <fullName evidence="6 20">Ubiquinol-cytochrome c reductase iron-sulfur subunit</fullName>
        <ecNumber evidence="5 20">7.1.1.8</ecNumber>
    </recommendedName>
</protein>
<evidence type="ECO:0000313" key="25">
    <source>
        <dbReference type="Proteomes" id="UP000238308"/>
    </source>
</evidence>
<dbReference type="GO" id="GO:0008121">
    <property type="term" value="F:quinol-cytochrome-c reductase activity"/>
    <property type="evidence" value="ECO:0007669"/>
    <property type="project" value="UniProtKB-EC"/>
</dbReference>
<evidence type="ECO:0000256" key="13">
    <source>
        <dbReference type="ARBA" id="ARBA00022982"/>
    </source>
</evidence>
<evidence type="ECO:0000256" key="4">
    <source>
        <dbReference type="ARBA" id="ARBA00011649"/>
    </source>
</evidence>
<comment type="cofactor">
    <cofactor evidence="20">
        <name>[2Fe-2S] cluster</name>
        <dbReference type="ChEBI" id="CHEBI:190135"/>
    </cofactor>
    <text evidence="20">Binds 1 [2Fe-2S] cluster per subunit.</text>
</comment>
<dbReference type="InterPro" id="IPR019470">
    <property type="entry name" value="Ubiq_cytC_Rdtase_Fe-S_su_TAT"/>
</dbReference>
<keyword evidence="18" id="KW-1015">Disulfide bond</keyword>
<evidence type="ECO:0000259" key="23">
    <source>
        <dbReference type="PROSITE" id="PS51296"/>
    </source>
</evidence>
<feature type="domain" description="Rieske" evidence="23">
    <location>
        <begin position="98"/>
        <end position="204"/>
    </location>
</feature>
<keyword evidence="7 20" id="KW-0813">Transport</keyword>
<evidence type="ECO:0000256" key="11">
    <source>
        <dbReference type="ARBA" id="ARBA00022723"/>
    </source>
</evidence>
<keyword evidence="25" id="KW-1185">Reference proteome</keyword>
<dbReference type="InterPro" id="IPR036922">
    <property type="entry name" value="Rieske_2Fe-2S_sf"/>
</dbReference>
<comment type="subcellular location">
    <subcellularLocation>
        <location evidence="2">Cell membrane</location>
        <topology evidence="2">Single-pass membrane protein</topology>
    </subcellularLocation>
</comment>
<evidence type="ECO:0000256" key="15">
    <source>
        <dbReference type="ARBA" id="ARBA00023004"/>
    </source>
</evidence>
<dbReference type="InterPro" id="IPR005805">
    <property type="entry name" value="Rieske_Fe-S_prot_C"/>
</dbReference>
<evidence type="ECO:0000256" key="20">
    <source>
        <dbReference type="RuleBase" id="RU004494"/>
    </source>
</evidence>
<comment type="subunit">
    <text evidence="4 21">The main subunits of complex b-c1 are: cytochrome b, cytochrome c1 and the Rieske protein.</text>
</comment>
<dbReference type="RefSeq" id="WP_106227119.1">
    <property type="nucleotide sequence ID" value="NZ_PVTV01000012.1"/>
</dbReference>
<evidence type="ECO:0000256" key="21">
    <source>
        <dbReference type="RuleBase" id="RU004497"/>
    </source>
</evidence>
<keyword evidence="13 20" id="KW-0249">Electron transport</keyword>
<dbReference type="InterPro" id="IPR014349">
    <property type="entry name" value="Rieske_Fe-S_prot"/>
</dbReference>
<proteinExistence type="inferred from homology"/>
<dbReference type="SUPFAM" id="SSF50022">
    <property type="entry name" value="ISP domain"/>
    <property type="match status" value="1"/>
</dbReference>
<dbReference type="Proteomes" id="UP000238308">
    <property type="component" value="Unassembled WGS sequence"/>
</dbReference>
<dbReference type="EC" id="7.1.1.8" evidence="5 20"/>
<dbReference type="PRINTS" id="PR00162">
    <property type="entry name" value="RIESKE"/>
</dbReference>
<keyword evidence="11" id="KW-0479">Metal-binding</keyword>
<name>A0A2T0XHM5_9BURK</name>
<comment type="catalytic activity">
    <reaction evidence="19 20">
        <text>a quinol + 2 Fe(III)-[cytochrome c](out) = a quinone + 2 Fe(II)-[cytochrome c](out) + 2 H(+)(out)</text>
        <dbReference type="Rhea" id="RHEA:11484"/>
        <dbReference type="Rhea" id="RHEA-COMP:10350"/>
        <dbReference type="Rhea" id="RHEA-COMP:14399"/>
        <dbReference type="ChEBI" id="CHEBI:15378"/>
        <dbReference type="ChEBI" id="CHEBI:24646"/>
        <dbReference type="ChEBI" id="CHEBI:29033"/>
        <dbReference type="ChEBI" id="CHEBI:29034"/>
        <dbReference type="ChEBI" id="CHEBI:132124"/>
        <dbReference type="EC" id="7.1.1.8"/>
    </reaction>
</comment>
<dbReference type="InterPro" id="IPR017941">
    <property type="entry name" value="Rieske_2Fe-2S"/>
</dbReference>
<feature type="transmembrane region" description="Helical" evidence="20">
    <location>
        <begin position="26"/>
        <end position="47"/>
    </location>
</feature>
<dbReference type="GO" id="GO:0051537">
    <property type="term" value="F:2 iron, 2 sulfur cluster binding"/>
    <property type="evidence" value="ECO:0007669"/>
    <property type="project" value="UniProtKB-KW"/>
</dbReference>
<evidence type="ECO:0000256" key="19">
    <source>
        <dbReference type="ARBA" id="ARBA00029351"/>
    </source>
</evidence>
<comment type="similarity">
    <text evidence="3">Belongs to the Rieske iron-sulfur protein family.</text>
</comment>
<evidence type="ECO:0000256" key="3">
    <source>
        <dbReference type="ARBA" id="ARBA00010651"/>
    </source>
</evidence>
<dbReference type="GO" id="GO:0005886">
    <property type="term" value="C:plasma membrane"/>
    <property type="evidence" value="ECO:0007669"/>
    <property type="project" value="UniProtKB-SubCell"/>
</dbReference>
<accession>A0A2T0XHM5</accession>
<comment type="caution">
    <text evidence="24">The sequence shown here is derived from an EMBL/GenBank/DDBJ whole genome shotgun (WGS) entry which is preliminary data.</text>
</comment>
<dbReference type="CDD" id="cd03470">
    <property type="entry name" value="Rieske_cytochrome_bc1"/>
    <property type="match status" value="1"/>
</dbReference>
<dbReference type="Gene3D" id="1.20.5.510">
    <property type="entry name" value="Single helix bin"/>
    <property type="match status" value="1"/>
</dbReference>
<evidence type="ECO:0000256" key="16">
    <source>
        <dbReference type="ARBA" id="ARBA00023014"/>
    </source>
</evidence>
<keyword evidence="15" id="KW-0408">Iron</keyword>
<evidence type="ECO:0000256" key="6">
    <source>
        <dbReference type="ARBA" id="ARBA00019816"/>
    </source>
</evidence>
<evidence type="ECO:0000256" key="2">
    <source>
        <dbReference type="ARBA" id="ARBA00004162"/>
    </source>
</evidence>
<evidence type="ECO:0000256" key="7">
    <source>
        <dbReference type="ARBA" id="ARBA00022448"/>
    </source>
</evidence>
<reference evidence="24 25" key="1">
    <citation type="submission" date="2018-03" db="EMBL/GenBank/DDBJ databases">
        <title>Genomic Encyclopedia of Type Strains, Phase III (KMG-III): the genomes of soil and plant-associated and newly described type strains.</title>
        <authorList>
            <person name="Whitman W."/>
        </authorList>
    </citation>
    <scope>NUCLEOTIDE SEQUENCE [LARGE SCALE GENOMIC DNA]</scope>
    <source>
        <strain evidence="24 25">MWH-P2sevCIIIb</strain>
    </source>
</reference>